<feature type="domain" description="4Fe-4S ferredoxin-type" evidence="5">
    <location>
        <begin position="281"/>
        <end position="310"/>
    </location>
</feature>
<feature type="domain" description="4Fe-4S ferredoxin-type" evidence="5">
    <location>
        <begin position="72"/>
        <end position="102"/>
    </location>
</feature>
<dbReference type="InterPro" id="IPR017900">
    <property type="entry name" value="4Fe4S_Fe_S_CS"/>
</dbReference>
<dbReference type="Pfam" id="PF12838">
    <property type="entry name" value="Fer4_7"/>
    <property type="match status" value="1"/>
</dbReference>
<dbReference type="PROSITE" id="PS00198">
    <property type="entry name" value="4FE4S_FER_1"/>
    <property type="match status" value="2"/>
</dbReference>
<proteinExistence type="predicted"/>
<evidence type="ECO:0000259" key="5">
    <source>
        <dbReference type="PROSITE" id="PS51379"/>
    </source>
</evidence>
<dbReference type="AlphaFoldDB" id="A0A227KHZ0"/>
<comment type="caution">
    <text evidence="6">The sequence shown here is derived from an EMBL/GenBank/DDBJ whole genome shotgun (WGS) entry which is preliminary data.</text>
</comment>
<dbReference type="InterPro" id="IPR017896">
    <property type="entry name" value="4Fe4S_Fe-S-bd"/>
</dbReference>
<keyword evidence="7" id="KW-1185">Reference proteome</keyword>
<evidence type="ECO:0000256" key="4">
    <source>
        <dbReference type="ARBA" id="ARBA00023014"/>
    </source>
</evidence>
<dbReference type="GO" id="GO:0051539">
    <property type="term" value="F:4 iron, 4 sulfur cluster binding"/>
    <property type="evidence" value="ECO:0007669"/>
    <property type="project" value="UniProtKB-KW"/>
</dbReference>
<dbReference type="InterPro" id="IPR050157">
    <property type="entry name" value="PSI_iron-sulfur_center"/>
</dbReference>
<keyword evidence="4" id="KW-0411">Iron-sulfur</keyword>
<reference evidence="7" key="1">
    <citation type="submission" date="2017-05" db="EMBL/GenBank/DDBJ databases">
        <title>Improved OligoMM genomes.</title>
        <authorList>
            <person name="Garzetti D."/>
        </authorList>
    </citation>
    <scope>NUCLEOTIDE SEQUENCE [LARGE SCALE GENOMIC DNA]</scope>
    <source>
        <strain evidence="7">YL45</strain>
    </source>
</reference>
<keyword evidence="2" id="KW-0479">Metal-binding</keyword>
<dbReference type="PANTHER" id="PTHR24960">
    <property type="entry name" value="PHOTOSYSTEM I IRON-SULFUR CENTER-RELATED"/>
    <property type="match status" value="1"/>
</dbReference>
<gene>
    <name evidence="6" type="ORF">ADH67_07250</name>
</gene>
<feature type="domain" description="4Fe-4S ferredoxin-type" evidence="5">
    <location>
        <begin position="314"/>
        <end position="343"/>
    </location>
</feature>
<dbReference type="GO" id="GO:0046872">
    <property type="term" value="F:metal ion binding"/>
    <property type="evidence" value="ECO:0007669"/>
    <property type="project" value="UniProtKB-KW"/>
</dbReference>
<name>A0A227KHZ0_9BURK</name>
<evidence type="ECO:0000256" key="2">
    <source>
        <dbReference type="ARBA" id="ARBA00022723"/>
    </source>
</evidence>
<keyword evidence="1" id="KW-0004">4Fe-4S</keyword>
<evidence type="ECO:0000313" key="7">
    <source>
        <dbReference type="Proteomes" id="UP000214610"/>
    </source>
</evidence>
<dbReference type="Gene3D" id="3.30.70.20">
    <property type="match status" value="2"/>
</dbReference>
<accession>A0A227KHZ0</accession>
<dbReference type="Proteomes" id="UP000214610">
    <property type="component" value="Unassembled WGS sequence"/>
</dbReference>
<evidence type="ECO:0000256" key="3">
    <source>
        <dbReference type="ARBA" id="ARBA00023004"/>
    </source>
</evidence>
<dbReference type="SUPFAM" id="SSF54862">
    <property type="entry name" value="4Fe-4S ferredoxins"/>
    <property type="match status" value="2"/>
</dbReference>
<keyword evidence="3" id="KW-0408">Iron</keyword>
<organism evidence="6 7">
    <name type="scientific">Turicimonas muris</name>
    <dbReference type="NCBI Taxonomy" id="1796652"/>
    <lineage>
        <taxon>Bacteria</taxon>
        <taxon>Pseudomonadati</taxon>
        <taxon>Pseudomonadota</taxon>
        <taxon>Betaproteobacteria</taxon>
        <taxon>Burkholderiales</taxon>
        <taxon>Sutterellaceae</taxon>
        <taxon>Turicimonas</taxon>
    </lineage>
</organism>
<protein>
    <recommendedName>
        <fullName evidence="5">4Fe-4S ferredoxin-type domain-containing protein</fullName>
    </recommendedName>
</protein>
<sequence>MTENLLIENLLNQLLVKCSTEIERRARLGGGMANSAQIAFERNRCVRTLFPKSSCEKCIEVCQPKVLSLKNQSVSIEESSSCTWCGKCIRECPTEAFSFGRFPLYGVLSALKTHFCNLCSKSSLSRPLVFVCPKAAQDSREFPTGCFGGVSPVVLLLAHLIFNVEIKLHCSDCKKCCAASGNKAAQNLISACEKLSSDLGVDFRPTLFEAKAESNVDLGRRRFFSRVSERFQGICDVASFSGGAPKTDKVFPMLERELLLAAVEILRIKDPKFEIQEKFFPLPAVFKEKCNGCNLCVLLCPSGCLTSKTEDQRFKLLADPLRCADCGRCIEVCPTKAMDIRSIPGSEEILSDSVRIVLTKDNAHEDEPDQSAEARMHDFFDTPIYRS</sequence>
<evidence type="ECO:0000313" key="6">
    <source>
        <dbReference type="EMBL" id="OXE47584.1"/>
    </source>
</evidence>
<dbReference type="PANTHER" id="PTHR24960:SF79">
    <property type="entry name" value="PHOTOSYSTEM I IRON-SULFUR CENTER"/>
    <property type="match status" value="1"/>
</dbReference>
<dbReference type="EMBL" id="NHMP01000004">
    <property type="protein sequence ID" value="OXE47584.1"/>
    <property type="molecule type" value="Genomic_DNA"/>
</dbReference>
<evidence type="ECO:0000256" key="1">
    <source>
        <dbReference type="ARBA" id="ARBA00022485"/>
    </source>
</evidence>
<dbReference type="PROSITE" id="PS51379">
    <property type="entry name" value="4FE4S_FER_2"/>
    <property type="match status" value="3"/>
</dbReference>